<organism evidence="1 2">
    <name type="scientific">Clonorchis sinensis</name>
    <name type="common">Chinese liver fluke</name>
    <dbReference type="NCBI Taxonomy" id="79923"/>
    <lineage>
        <taxon>Eukaryota</taxon>
        <taxon>Metazoa</taxon>
        <taxon>Spiralia</taxon>
        <taxon>Lophotrochozoa</taxon>
        <taxon>Platyhelminthes</taxon>
        <taxon>Trematoda</taxon>
        <taxon>Digenea</taxon>
        <taxon>Opisthorchiida</taxon>
        <taxon>Opisthorchiata</taxon>
        <taxon>Opisthorchiidae</taxon>
        <taxon>Clonorchis</taxon>
    </lineage>
</organism>
<keyword evidence="2" id="KW-1185">Reference proteome</keyword>
<proteinExistence type="predicted"/>
<reference evidence="1" key="1">
    <citation type="journal article" date="2011" name="Genome Biol.">
        <title>The draft genome of the carcinogenic human liver fluke Clonorchis sinensis.</title>
        <authorList>
            <person name="Wang X."/>
            <person name="Chen W."/>
            <person name="Huang Y."/>
            <person name="Sun J."/>
            <person name="Men J."/>
            <person name="Liu H."/>
            <person name="Luo F."/>
            <person name="Guo L."/>
            <person name="Lv X."/>
            <person name="Deng C."/>
            <person name="Zhou C."/>
            <person name="Fan Y."/>
            <person name="Li X."/>
            <person name="Huang L."/>
            <person name="Hu Y."/>
            <person name="Liang C."/>
            <person name="Hu X."/>
            <person name="Xu J."/>
            <person name="Yu X."/>
        </authorList>
    </citation>
    <scope>NUCLEOTIDE SEQUENCE [LARGE SCALE GENOMIC DNA]</scope>
    <source>
        <strain evidence="1">Henan</strain>
    </source>
</reference>
<sequence length="303" mass="34477">MYCGISKIVFVQQIQLKKTIINEMFELLAAKSSPNTMVCKQTDVCHKVCSVGEKRWCMVWNEHVVGECVTTFTAFMRFASTCVIYRSFRFVSKLMCAISENGPEDITKKDLGIWLSSNLSVSLYYEKSAQKAFAVLRMIWRTFSRITRMGFQILYGAYVRPLLEYANPVVYSRRTKNVKLIEHIQHAAKSLPASTPWTMKRLSPSLTSSPLSIVASVESLYLLTPRLNKVWPRGFPPVTQLTHGKDMGLGNTTMVTYSNYGLRHLSHPDLRICSNFTVPKIPCTFIQEHERHKGDSASDLQLS</sequence>
<gene>
    <name evidence="1" type="ORF">CLF_110452</name>
</gene>
<name>G7YTI9_CLOSI</name>
<evidence type="ECO:0000313" key="2">
    <source>
        <dbReference type="Proteomes" id="UP000008909"/>
    </source>
</evidence>
<protein>
    <submittedName>
        <fullName evidence="1">Uncharacterized protein</fullName>
    </submittedName>
</protein>
<evidence type="ECO:0000313" key="1">
    <source>
        <dbReference type="EMBL" id="GAA56269.1"/>
    </source>
</evidence>
<dbReference type="AlphaFoldDB" id="G7YTI9"/>
<dbReference type="EMBL" id="DF144202">
    <property type="protein sequence ID" value="GAA56269.1"/>
    <property type="molecule type" value="Genomic_DNA"/>
</dbReference>
<dbReference type="Proteomes" id="UP000008909">
    <property type="component" value="Unassembled WGS sequence"/>
</dbReference>
<reference key="2">
    <citation type="submission" date="2011-10" db="EMBL/GenBank/DDBJ databases">
        <title>The genome and transcriptome sequence of Clonorchis sinensis provide insights into the carcinogenic liver fluke.</title>
        <authorList>
            <person name="Wang X."/>
            <person name="Huang Y."/>
            <person name="Chen W."/>
            <person name="Liu H."/>
            <person name="Guo L."/>
            <person name="Chen Y."/>
            <person name="Luo F."/>
            <person name="Zhou W."/>
            <person name="Sun J."/>
            <person name="Mao Q."/>
            <person name="Liang P."/>
            <person name="Zhou C."/>
            <person name="Tian Y."/>
            <person name="Men J."/>
            <person name="Lv X."/>
            <person name="Huang L."/>
            <person name="Zhou J."/>
            <person name="Hu Y."/>
            <person name="Li R."/>
            <person name="Zhang F."/>
            <person name="Lei H."/>
            <person name="Li X."/>
            <person name="Hu X."/>
            <person name="Liang C."/>
            <person name="Xu J."/>
            <person name="Wu Z."/>
            <person name="Yu X."/>
        </authorList>
    </citation>
    <scope>NUCLEOTIDE SEQUENCE</scope>
    <source>
        <strain>Henan</strain>
    </source>
</reference>
<accession>G7YTI9</accession>